<keyword evidence="3" id="KW-0732">Signal</keyword>
<dbReference type="InterPro" id="IPR052940">
    <property type="entry name" value="Carb_Esterase_6"/>
</dbReference>
<dbReference type="KEGG" id="aagg:ETAA8_54000"/>
<dbReference type="Pfam" id="PF03629">
    <property type="entry name" value="SASA"/>
    <property type="match status" value="1"/>
</dbReference>
<dbReference type="PROSITE" id="PS51257">
    <property type="entry name" value="PROKAR_LIPOPROTEIN"/>
    <property type="match status" value="1"/>
</dbReference>
<evidence type="ECO:0000256" key="3">
    <source>
        <dbReference type="SAM" id="SignalP"/>
    </source>
</evidence>
<keyword evidence="6" id="KW-1185">Reference proteome</keyword>
<dbReference type="GO" id="GO:0016788">
    <property type="term" value="F:hydrolase activity, acting on ester bonds"/>
    <property type="evidence" value="ECO:0007669"/>
    <property type="project" value="UniProtKB-ARBA"/>
</dbReference>
<dbReference type="EMBL" id="CP036274">
    <property type="protein sequence ID" value="QDU30281.1"/>
    <property type="molecule type" value="Genomic_DNA"/>
</dbReference>
<evidence type="ECO:0000256" key="1">
    <source>
        <dbReference type="ARBA" id="ARBA00022801"/>
    </source>
</evidence>
<evidence type="ECO:0000313" key="6">
    <source>
        <dbReference type="Proteomes" id="UP000315017"/>
    </source>
</evidence>
<gene>
    <name evidence="5" type="ORF">ETAA8_54000</name>
</gene>
<dbReference type="SUPFAM" id="SSF55486">
    <property type="entry name" value="Metalloproteases ('zincins'), catalytic domain"/>
    <property type="match status" value="1"/>
</dbReference>
<feature type="coiled-coil region" evidence="2">
    <location>
        <begin position="44"/>
        <end position="71"/>
    </location>
</feature>
<accession>A0A517YJ84</accession>
<sequence precursor="true">MKPRLSFLGITLLAIACSAYAAESPAVAGHQTKTIEGWTLHISNALLEKEKTETERALELLTAQLQEIIRVVPAPAVVELRKVPLWFSPEYDKVPPRAEYHPGAGWLRANKRDPAMEKAVEFTNIRIFERETKRMPNFTLHELAHAYHDRVLAKGFGNEPIKAAFDKAKEQGLYEKVEQRFGDGRSATVRAYAMSSPMEYFAECSEAFFSTNDFFPFSREQLAKHDPEMNQLVSKLWGCAAEPAWEKRSSLNKPLRVFILAGQSNMEGHAKIETFDYIGDDPATAPLLKQMRDADGRPHVCNGAWISYFTGSGDQNGEGHGKLTAGYGSRRQPDQDGGKIGPEFSFGIAMDAAFDEPVLLIKTAWGGKSLHTDFRPPSAGPFVFSETQLANFQKQGKDVDALKAAKEKETGRYYRLMIEHVQHVLKDLKRVCPAYDEKQGYELSGFVWLQGWNDLVDSGVYPNRQKPGGYDAYSNALAHFIRDVRKDLKSPQLPFTIGVLGVGGAKPNEQTVEFRKAMAAPAAMPEFRGNVVAVQTAPFWSEELAAIAEKHEKVRQMSFYLNSRHKDHANGDGKMTDKEKRDYLEKYEAKIISPDEAAMWKRGASNAGYHYLGCAKTFALMGRGFAEANLSILKEQGKR</sequence>
<evidence type="ECO:0000256" key="2">
    <source>
        <dbReference type="SAM" id="Coils"/>
    </source>
</evidence>
<evidence type="ECO:0000313" key="5">
    <source>
        <dbReference type="EMBL" id="QDU30281.1"/>
    </source>
</evidence>
<name>A0A517YJ84_9BACT</name>
<feature type="chain" id="PRO_5022026360" description="Sialate O-acetylesterase domain-containing protein" evidence="3">
    <location>
        <begin position="22"/>
        <end position="639"/>
    </location>
</feature>
<keyword evidence="2" id="KW-0175">Coiled coil</keyword>
<organism evidence="5 6">
    <name type="scientific">Anatilimnocola aggregata</name>
    <dbReference type="NCBI Taxonomy" id="2528021"/>
    <lineage>
        <taxon>Bacteria</taxon>
        <taxon>Pseudomonadati</taxon>
        <taxon>Planctomycetota</taxon>
        <taxon>Planctomycetia</taxon>
        <taxon>Pirellulales</taxon>
        <taxon>Pirellulaceae</taxon>
        <taxon>Anatilimnocola</taxon>
    </lineage>
</organism>
<evidence type="ECO:0000259" key="4">
    <source>
        <dbReference type="Pfam" id="PF03629"/>
    </source>
</evidence>
<dbReference type="Gene3D" id="3.40.390.10">
    <property type="entry name" value="Collagenase (Catalytic Domain)"/>
    <property type="match status" value="1"/>
</dbReference>
<dbReference type="RefSeq" id="WP_202921274.1">
    <property type="nucleotide sequence ID" value="NZ_CP036274.1"/>
</dbReference>
<dbReference type="AlphaFoldDB" id="A0A517YJ84"/>
<keyword evidence="1" id="KW-0378">Hydrolase</keyword>
<reference evidence="5 6" key="1">
    <citation type="submission" date="2019-02" db="EMBL/GenBank/DDBJ databases">
        <title>Deep-cultivation of Planctomycetes and their phenomic and genomic characterization uncovers novel biology.</title>
        <authorList>
            <person name="Wiegand S."/>
            <person name="Jogler M."/>
            <person name="Boedeker C."/>
            <person name="Pinto D."/>
            <person name="Vollmers J."/>
            <person name="Rivas-Marin E."/>
            <person name="Kohn T."/>
            <person name="Peeters S.H."/>
            <person name="Heuer A."/>
            <person name="Rast P."/>
            <person name="Oberbeckmann S."/>
            <person name="Bunk B."/>
            <person name="Jeske O."/>
            <person name="Meyerdierks A."/>
            <person name="Storesund J.E."/>
            <person name="Kallscheuer N."/>
            <person name="Luecker S."/>
            <person name="Lage O.M."/>
            <person name="Pohl T."/>
            <person name="Merkel B.J."/>
            <person name="Hornburger P."/>
            <person name="Mueller R.-W."/>
            <person name="Bruemmer F."/>
            <person name="Labrenz M."/>
            <person name="Spormann A.M."/>
            <person name="Op den Camp H."/>
            <person name="Overmann J."/>
            <person name="Amann R."/>
            <person name="Jetten M.S.M."/>
            <person name="Mascher T."/>
            <person name="Medema M.H."/>
            <person name="Devos D.P."/>
            <person name="Kaster A.-K."/>
            <person name="Ovreas L."/>
            <person name="Rohde M."/>
            <person name="Galperin M.Y."/>
            <person name="Jogler C."/>
        </authorList>
    </citation>
    <scope>NUCLEOTIDE SEQUENCE [LARGE SCALE GENOMIC DNA]</scope>
    <source>
        <strain evidence="5 6">ETA_A8</strain>
    </source>
</reference>
<dbReference type="InterPro" id="IPR005181">
    <property type="entry name" value="SASA"/>
</dbReference>
<proteinExistence type="predicted"/>
<dbReference type="PANTHER" id="PTHR31988:SF19">
    <property type="entry name" value="9-O-ACETYL-N-ACETYLNEURAMINIC ACID DEACETYLASE-RELATED"/>
    <property type="match status" value="1"/>
</dbReference>
<dbReference type="Gene3D" id="3.40.50.1110">
    <property type="entry name" value="SGNH hydrolase"/>
    <property type="match status" value="1"/>
</dbReference>
<feature type="signal peptide" evidence="3">
    <location>
        <begin position="1"/>
        <end position="21"/>
    </location>
</feature>
<dbReference type="InterPro" id="IPR024079">
    <property type="entry name" value="MetalloPept_cat_dom_sf"/>
</dbReference>
<feature type="domain" description="Sialate O-acetylesterase" evidence="4">
    <location>
        <begin position="338"/>
        <end position="516"/>
    </location>
</feature>
<dbReference type="PANTHER" id="PTHR31988">
    <property type="entry name" value="ESTERASE, PUTATIVE (DUF303)-RELATED"/>
    <property type="match status" value="1"/>
</dbReference>
<dbReference type="GO" id="GO:0008237">
    <property type="term" value="F:metallopeptidase activity"/>
    <property type="evidence" value="ECO:0007669"/>
    <property type="project" value="InterPro"/>
</dbReference>
<dbReference type="Proteomes" id="UP000315017">
    <property type="component" value="Chromosome"/>
</dbReference>
<dbReference type="InterPro" id="IPR036514">
    <property type="entry name" value="SGNH_hydro_sf"/>
</dbReference>
<protein>
    <recommendedName>
        <fullName evidence="4">Sialate O-acetylesterase domain-containing protein</fullName>
    </recommendedName>
</protein>
<dbReference type="SUPFAM" id="SSF52266">
    <property type="entry name" value="SGNH hydrolase"/>
    <property type="match status" value="1"/>
</dbReference>